<evidence type="ECO:0000256" key="1">
    <source>
        <dbReference type="SAM" id="MobiDB-lite"/>
    </source>
</evidence>
<comment type="caution">
    <text evidence="2">The sequence shown here is derived from an EMBL/GenBank/DDBJ whole genome shotgun (WGS) entry which is preliminary data.</text>
</comment>
<proteinExistence type="predicted"/>
<dbReference type="Proteomes" id="UP000316759">
    <property type="component" value="Unassembled WGS sequence"/>
</dbReference>
<feature type="region of interest" description="Disordered" evidence="1">
    <location>
        <begin position="1"/>
        <end position="22"/>
    </location>
</feature>
<feature type="region of interest" description="Disordered" evidence="1">
    <location>
        <begin position="38"/>
        <end position="58"/>
    </location>
</feature>
<evidence type="ECO:0000313" key="3">
    <source>
        <dbReference type="Proteomes" id="UP000316759"/>
    </source>
</evidence>
<dbReference type="EMBL" id="SUNJ01005287">
    <property type="protein sequence ID" value="TPP63739.1"/>
    <property type="molecule type" value="Genomic_DNA"/>
</dbReference>
<protein>
    <submittedName>
        <fullName evidence="2">Uncharacterized protein</fullName>
    </submittedName>
</protein>
<dbReference type="STRING" id="46835.A0A504YTC2"/>
<dbReference type="AlphaFoldDB" id="A0A504YTC2"/>
<accession>A0A504YTC2</accession>
<gene>
    <name evidence="2" type="ORF">FGIG_01949</name>
</gene>
<name>A0A504YTC2_FASGI</name>
<reference evidence="2 3" key="1">
    <citation type="submission" date="2019-04" db="EMBL/GenBank/DDBJ databases">
        <title>Annotation for the trematode Fasciola gigantica.</title>
        <authorList>
            <person name="Choi Y.-J."/>
        </authorList>
    </citation>
    <scope>NUCLEOTIDE SEQUENCE [LARGE SCALE GENOMIC DNA]</scope>
    <source>
        <strain evidence="2">Uganda_cow_1</strain>
    </source>
</reference>
<keyword evidence="3" id="KW-1185">Reference proteome</keyword>
<sequence>MPYYGQPQAYGSTAPQRQSPQQQAAIAAAMVAAAAMSSGAQAAVPGPDPNNSLSSPVNNVTAMQNENSFSVDSGTASSTSAAAASVKAGTVIQQVYRGNGVGDWWPTVAAS</sequence>
<evidence type="ECO:0000313" key="2">
    <source>
        <dbReference type="EMBL" id="TPP63739.1"/>
    </source>
</evidence>
<organism evidence="2 3">
    <name type="scientific">Fasciola gigantica</name>
    <name type="common">Giant liver fluke</name>
    <dbReference type="NCBI Taxonomy" id="46835"/>
    <lineage>
        <taxon>Eukaryota</taxon>
        <taxon>Metazoa</taxon>
        <taxon>Spiralia</taxon>
        <taxon>Lophotrochozoa</taxon>
        <taxon>Platyhelminthes</taxon>
        <taxon>Trematoda</taxon>
        <taxon>Digenea</taxon>
        <taxon>Plagiorchiida</taxon>
        <taxon>Echinostomata</taxon>
        <taxon>Echinostomatoidea</taxon>
        <taxon>Fasciolidae</taxon>
        <taxon>Fasciola</taxon>
    </lineage>
</organism>